<evidence type="ECO:0000256" key="2">
    <source>
        <dbReference type="ARBA" id="ARBA00022692"/>
    </source>
</evidence>
<sequence>MFNVTLATKSWGEEGMISEAAALLKLELEQFGVYLKKDFRVDDKTDMGRHQHQGQYIICICTLFSTLIRVGANHHGPDSLIILDNTSPTLNSSQGPWRRSDSDPLNYKNSSMTLLGSPPSVGEIDVEIKAQDAQMFLIGNLFINSNCSNSSFVTIFDSGGISATFLTPEFDIVDNILWDTAAGIDMPASYDVNMNCIDDSSSVVVDYALILPPPTLSLQNQLLFVNYTDDTIISEGQWQDSVPNGGPGMSSGTNNATLKFPFAGWNITLLGYFSPSTAGNITLGISVDEQPQVPLEFNGASQTDALTYFEYFTLVDEADSGNHAITIEVLEASLFQTFCFRGFTYIPDFATLNDLPDVSIPASTESSPTQTSSPASTLSTTSAAPGGSSSHQGLHGGAIAGVVVGVIVAMICLVGLIFWAMKRRAHKRLFLSPAQAWMESQPALANTGDTAQLVQGSAVTLPPGEPTAHLYSPPGQMAAGPSNSGNNGQNNDQVTTALEPDRTEVLLERLNNFMNAFQHPLHMGRSGNHRGIKRKVICTSSISYIWSKCIVDTDSSASVRVRARGIKFKASFGAPSTVKVSSRT</sequence>
<dbReference type="PANTHER" id="PTHR15549:SF30">
    <property type="entry name" value="MID2 DOMAIN-CONTAINING PROTEIN"/>
    <property type="match status" value="1"/>
</dbReference>
<evidence type="ECO:0000256" key="1">
    <source>
        <dbReference type="ARBA" id="ARBA00004167"/>
    </source>
</evidence>
<evidence type="ECO:0008006" key="9">
    <source>
        <dbReference type="Google" id="ProtNLM"/>
    </source>
</evidence>
<protein>
    <recommendedName>
        <fullName evidence="9">Peptidase A1 domain-containing protein</fullName>
    </recommendedName>
</protein>
<dbReference type="Proteomes" id="UP000772434">
    <property type="component" value="Unassembled WGS sequence"/>
</dbReference>
<organism evidence="7 8">
    <name type="scientific">Rhodocollybia butyracea</name>
    <dbReference type="NCBI Taxonomy" id="206335"/>
    <lineage>
        <taxon>Eukaryota</taxon>
        <taxon>Fungi</taxon>
        <taxon>Dikarya</taxon>
        <taxon>Basidiomycota</taxon>
        <taxon>Agaricomycotina</taxon>
        <taxon>Agaricomycetes</taxon>
        <taxon>Agaricomycetidae</taxon>
        <taxon>Agaricales</taxon>
        <taxon>Marasmiineae</taxon>
        <taxon>Omphalotaceae</taxon>
        <taxon>Rhodocollybia</taxon>
    </lineage>
</organism>
<dbReference type="EMBL" id="JADNRY010000407">
    <property type="protein sequence ID" value="KAF9056941.1"/>
    <property type="molecule type" value="Genomic_DNA"/>
</dbReference>
<proteinExistence type="predicted"/>
<comment type="caution">
    <text evidence="7">The sequence shown here is derived from an EMBL/GenBank/DDBJ whole genome shotgun (WGS) entry which is preliminary data.</text>
</comment>
<evidence type="ECO:0000256" key="3">
    <source>
        <dbReference type="ARBA" id="ARBA00022989"/>
    </source>
</evidence>
<keyword evidence="2 6" id="KW-0812">Transmembrane</keyword>
<keyword evidence="3 6" id="KW-1133">Transmembrane helix</keyword>
<reference evidence="7" key="1">
    <citation type="submission" date="2020-11" db="EMBL/GenBank/DDBJ databases">
        <authorList>
            <consortium name="DOE Joint Genome Institute"/>
            <person name="Ahrendt S."/>
            <person name="Riley R."/>
            <person name="Andreopoulos W."/>
            <person name="Labutti K."/>
            <person name="Pangilinan J."/>
            <person name="Ruiz-Duenas F.J."/>
            <person name="Barrasa J.M."/>
            <person name="Sanchez-Garcia M."/>
            <person name="Camarero S."/>
            <person name="Miyauchi S."/>
            <person name="Serrano A."/>
            <person name="Linde D."/>
            <person name="Babiker R."/>
            <person name="Drula E."/>
            <person name="Ayuso-Fernandez I."/>
            <person name="Pacheco R."/>
            <person name="Padilla G."/>
            <person name="Ferreira P."/>
            <person name="Barriuso J."/>
            <person name="Kellner H."/>
            <person name="Castanera R."/>
            <person name="Alfaro M."/>
            <person name="Ramirez L."/>
            <person name="Pisabarro A.G."/>
            <person name="Kuo A."/>
            <person name="Tritt A."/>
            <person name="Lipzen A."/>
            <person name="He G."/>
            <person name="Yan M."/>
            <person name="Ng V."/>
            <person name="Cullen D."/>
            <person name="Martin F."/>
            <person name="Rosso M.-N."/>
            <person name="Henrissat B."/>
            <person name="Hibbett D."/>
            <person name="Martinez A.T."/>
            <person name="Grigoriev I.V."/>
        </authorList>
    </citation>
    <scope>NUCLEOTIDE SEQUENCE</scope>
    <source>
        <strain evidence="7">AH 40177</strain>
    </source>
</reference>
<dbReference type="InterPro" id="IPR051694">
    <property type="entry name" value="Immunoregulatory_rcpt-like"/>
</dbReference>
<comment type="subcellular location">
    <subcellularLocation>
        <location evidence="1">Membrane</location>
        <topology evidence="1">Single-pass membrane protein</topology>
    </subcellularLocation>
</comment>
<accession>A0A9P5TXH2</accession>
<evidence type="ECO:0000313" key="8">
    <source>
        <dbReference type="Proteomes" id="UP000772434"/>
    </source>
</evidence>
<keyword evidence="4 6" id="KW-0472">Membrane</keyword>
<gene>
    <name evidence="7" type="ORF">BDP27DRAFT_1511002</name>
</gene>
<evidence type="ECO:0000256" key="6">
    <source>
        <dbReference type="SAM" id="Phobius"/>
    </source>
</evidence>
<evidence type="ECO:0000313" key="7">
    <source>
        <dbReference type="EMBL" id="KAF9056941.1"/>
    </source>
</evidence>
<dbReference type="GO" id="GO:0016020">
    <property type="term" value="C:membrane"/>
    <property type="evidence" value="ECO:0007669"/>
    <property type="project" value="UniProtKB-SubCell"/>
</dbReference>
<dbReference type="AlphaFoldDB" id="A0A9P5TXH2"/>
<evidence type="ECO:0000256" key="5">
    <source>
        <dbReference type="SAM" id="MobiDB-lite"/>
    </source>
</evidence>
<dbReference type="Gene3D" id="2.60.120.260">
    <property type="entry name" value="Galactose-binding domain-like"/>
    <property type="match status" value="1"/>
</dbReference>
<keyword evidence="8" id="KW-1185">Reference proteome</keyword>
<feature type="region of interest" description="Disordered" evidence="5">
    <location>
        <begin position="361"/>
        <end position="391"/>
    </location>
</feature>
<feature type="transmembrane region" description="Helical" evidence="6">
    <location>
        <begin position="398"/>
        <end position="421"/>
    </location>
</feature>
<dbReference type="PANTHER" id="PTHR15549">
    <property type="entry name" value="PAIRED IMMUNOGLOBULIN-LIKE TYPE 2 RECEPTOR"/>
    <property type="match status" value="1"/>
</dbReference>
<feature type="compositionally biased region" description="Low complexity" evidence="5">
    <location>
        <begin position="482"/>
        <end position="493"/>
    </location>
</feature>
<name>A0A9P5TXH2_9AGAR</name>
<evidence type="ECO:0000256" key="4">
    <source>
        <dbReference type="ARBA" id="ARBA00023136"/>
    </source>
</evidence>
<dbReference type="GO" id="GO:0071944">
    <property type="term" value="C:cell periphery"/>
    <property type="evidence" value="ECO:0007669"/>
    <property type="project" value="UniProtKB-ARBA"/>
</dbReference>
<feature type="region of interest" description="Disordered" evidence="5">
    <location>
        <begin position="458"/>
        <end position="494"/>
    </location>
</feature>